<dbReference type="PANTHER" id="PTHR30093">
    <property type="entry name" value="GENERAL SECRETION PATHWAY PROTEIN G"/>
    <property type="match status" value="1"/>
</dbReference>
<dbReference type="Proteomes" id="UP000318017">
    <property type="component" value="Chromosome"/>
</dbReference>
<dbReference type="KEGG" id="ahel:Q31a_63810"/>
<dbReference type="EMBL" id="CP036298">
    <property type="protein sequence ID" value="QDV27988.1"/>
    <property type="molecule type" value="Genomic_DNA"/>
</dbReference>
<evidence type="ECO:0000259" key="1">
    <source>
        <dbReference type="Pfam" id="PF07596"/>
    </source>
</evidence>
<reference evidence="2 3" key="1">
    <citation type="submission" date="2019-02" db="EMBL/GenBank/DDBJ databases">
        <title>Deep-cultivation of Planctomycetes and their phenomic and genomic characterization uncovers novel biology.</title>
        <authorList>
            <person name="Wiegand S."/>
            <person name="Jogler M."/>
            <person name="Boedeker C."/>
            <person name="Pinto D."/>
            <person name="Vollmers J."/>
            <person name="Rivas-Marin E."/>
            <person name="Kohn T."/>
            <person name="Peeters S.H."/>
            <person name="Heuer A."/>
            <person name="Rast P."/>
            <person name="Oberbeckmann S."/>
            <person name="Bunk B."/>
            <person name="Jeske O."/>
            <person name="Meyerdierks A."/>
            <person name="Storesund J.E."/>
            <person name="Kallscheuer N."/>
            <person name="Luecker S."/>
            <person name="Lage O.M."/>
            <person name="Pohl T."/>
            <person name="Merkel B.J."/>
            <person name="Hornburger P."/>
            <person name="Mueller R.-W."/>
            <person name="Bruemmer F."/>
            <person name="Labrenz M."/>
            <person name="Spormann A.M."/>
            <person name="Op den Camp H."/>
            <person name="Overmann J."/>
            <person name="Amann R."/>
            <person name="Jetten M.S.M."/>
            <person name="Mascher T."/>
            <person name="Medema M.H."/>
            <person name="Devos D.P."/>
            <person name="Kaster A.-K."/>
            <person name="Ovreas L."/>
            <person name="Rohde M."/>
            <person name="Galperin M.Y."/>
            <person name="Jogler C."/>
        </authorList>
    </citation>
    <scope>NUCLEOTIDE SEQUENCE [LARGE SCALE GENOMIC DNA]</scope>
    <source>
        <strain evidence="2 3">Q31a</strain>
    </source>
</reference>
<evidence type="ECO:0000313" key="2">
    <source>
        <dbReference type="EMBL" id="QDV27988.1"/>
    </source>
</evidence>
<dbReference type="Pfam" id="PF07596">
    <property type="entry name" value="SBP_bac_10"/>
    <property type="match status" value="1"/>
</dbReference>
<sequence length="317" mass="34739">MDLTWRSSWNKVAAWGALALLALLVLPLLVRARETARKLQCEDHLRLLARGCTDFATNRRNYLPSNRRVPYTGWNAQLLPFIEEGELSARYDASRNWWDGANSENQVLAATRLSKLLCPSAPNGDRVLALQDPEGNAFQAAPTDYVGSAGAYLHNNVIDQLYRGAMASPGRKYGGSNVLAGQAVRLDEIVDGLSNSLLLVEMADKPNQWQAGKLHINRTQDRSPRPIVEGFGFGQWIAPNWNHLRSFGFDGTTAFGACSVNCSNEGSLYGFHDGFANVALADGSVRPLRSGLDEETMVALVSIADGELVHPADYLPR</sequence>
<dbReference type="AlphaFoldDB" id="A0A518GHE7"/>
<name>A0A518GHE7_9BACT</name>
<feature type="domain" description="DUF1559" evidence="1">
    <location>
        <begin position="31"/>
        <end position="293"/>
    </location>
</feature>
<organism evidence="2 3">
    <name type="scientific">Aureliella helgolandensis</name>
    <dbReference type="NCBI Taxonomy" id="2527968"/>
    <lineage>
        <taxon>Bacteria</taxon>
        <taxon>Pseudomonadati</taxon>
        <taxon>Planctomycetota</taxon>
        <taxon>Planctomycetia</taxon>
        <taxon>Pirellulales</taxon>
        <taxon>Pirellulaceae</taxon>
        <taxon>Aureliella</taxon>
    </lineage>
</organism>
<evidence type="ECO:0000313" key="3">
    <source>
        <dbReference type="Proteomes" id="UP000318017"/>
    </source>
</evidence>
<dbReference type="RefSeq" id="WP_145086235.1">
    <property type="nucleotide sequence ID" value="NZ_CP036298.1"/>
</dbReference>
<accession>A0A518GHE7</accession>
<dbReference type="OrthoDB" id="246452at2"/>
<keyword evidence="3" id="KW-1185">Reference proteome</keyword>
<proteinExistence type="predicted"/>
<dbReference type="InterPro" id="IPR011453">
    <property type="entry name" value="DUF1559"/>
</dbReference>
<protein>
    <recommendedName>
        <fullName evidence="1">DUF1559 domain-containing protein</fullName>
    </recommendedName>
</protein>
<gene>
    <name evidence="2" type="ORF">Q31a_63810</name>
</gene>